<proteinExistence type="predicted"/>
<organism evidence="1 2">
    <name type="scientific">Mucilaginibacter rigui</name>
    <dbReference type="NCBI Taxonomy" id="534635"/>
    <lineage>
        <taxon>Bacteria</taxon>
        <taxon>Pseudomonadati</taxon>
        <taxon>Bacteroidota</taxon>
        <taxon>Sphingobacteriia</taxon>
        <taxon>Sphingobacteriales</taxon>
        <taxon>Sphingobacteriaceae</taxon>
        <taxon>Mucilaginibacter</taxon>
    </lineage>
</organism>
<evidence type="ECO:0000313" key="2">
    <source>
        <dbReference type="Proteomes" id="UP000618754"/>
    </source>
</evidence>
<protein>
    <submittedName>
        <fullName evidence="1">Uncharacterized protein</fullName>
    </submittedName>
</protein>
<accession>A0ABR7X7J9</accession>
<name>A0ABR7X7J9_9SPHI</name>
<reference evidence="1 2" key="1">
    <citation type="submission" date="2020-09" db="EMBL/GenBank/DDBJ databases">
        <title>Novel species of Mucilaginibacter isolated from a glacier on the Tibetan Plateau.</title>
        <authorList>
            <person name="Liu Q."/>
            <person name="Xin Y.-H."/>
        </authorList>
    </citation>
    <scope>NUCLEOTIDE SEQUENCE [LARGE SCALE GENOMIC DNA]</scope>
    <source>
        <strain evidence="1 2">CGMCC 1.13878</strain>
    </source>
</reference>
<sequence length="127" mass="15056">MKNYVNIKHIKNLNNDGLRGIAFYKQELGILQERLQEIAGDNTAREVQEKIDHFQNQLLIHENYLNELKHDIHANDEAIEAELLTTGDLISENVAAEHTRIRERYLNEEKIFNELRHEFNRFAADWM</sequence>
<dbReference type="Proteomes" id="UP000618754">
    <property type="component" value="Unassembled WGS sequence"/>
</dbReference>
<evidence type="ECO:0000313" key="1">
    <source>
        <dbReference type="EMBL" id="MBD1386558.1"/>
    </source>
</evidence>
<comment type="caution">
    <text evidence="1">The sequence shown here is derived from an EMBL/GenBank/DDBJ whole genome shotgun (WGS) entry which is preliminary data.</text>
</comment>
<gene>
    <name evidence="1" type="ORF">IDJ75_14825</name>
</gene>
<dbReference type="RefSeq" id="WP_191176401.1">
    <property type="nucleotide sequence ID" value="NZ_JACWMW010000003.1"/>
</dbReference>
<dbReference type="EMBL" id="JACWMW010000003">
    <property type="protein sequence ID" value="MBD1386558.1"/>
    <property type="molecule type" value="Genomic_DNA"/>
</dbReference>
<keyword evidence="2" id="KW-1185">Reference proteome</keyword>